<evidence type="ECO:0000313" key="7">
    <source>
        <dbReference type="Proteomes" id="UP000015105"/>
    </source>
</evidence>
<dbReference type="Proteomes" id="UP000015105">
    <property type="component" value="Chromosome 1D"/>
</dbReference>
<dbReference type="SUPFAM" id="SSF51735">
    <property type="entry name" value="NAD(P)-binding Rossmann-fold domains"/>
    <property type="match status" value="1"/>
</dbReference>
<dbReference type="EnsemblPlants" id="AET1Gv20973200.7">
    <property type="protein sequence ID" value="AET1Gv20973200.7"/>
    <property type="gene ID" value="AET1Gv20973200"/>
</dbReference>
<dbReference type="InterPro" id="IPR036291">
    <property type="entry name" value="NAD(P)-bd_dom_sf"/>
</dbReference>
<evidence type="ECO:0000256" key="4">
    <source>
        <dbReference type="RuleBase" id="RU000363"/>
    </source>
</evidence>
<feature type="compositionally biased region" description="Basic residues" evidence="5">
    <location>
        <begin position="340"/>
        <end position="353"/>
    </location>
</feature>
<accession>A0A452ZYH8</accession>
<evidence type="ECO:0000256" key="5">
    <source>
        <dbReference type="SAM" id="MobiDB-lite"/>
    </source>
</evidence>
<feature type="compositionally biased region" description="Basic and acidic residues" evidence="5">
    <location>
        <begin position="263"/>
        <end position="274"/>
    </location>
</feature>
<reference evidence="6" key="3">
    <citation type="journal article" date="2017" name="Nature">
        <title>Genome sequence of the progenitor of the wheat D genome Aegilops tauschii.</title>
        <authorList>
            <person name="Luo M.C."/>
            <person name="Gu Y.Q."/>
            <person name="Puiu D."/>
            <person name="Wang H."/>
            <person name="Twardziok S.O."/>
            <person name="Deal K.R."/>
            <person name="Huo N."/>
            <person name="Zhu T."/>
            <person name="Wang L."/>
            <person name="Wang Y."/>
            <person name="McGuire P.E."/>
            <person name="Liu S."/>
            <person name="Long H."/>
            <person name="Ramasamy R.K."/>
            <person name="Rodriguez J.C."/>
            <person name="Van S.L."/>
            <person name="Yuan L."/>
            <person name="Wang Z."/>
            <person name="Xia Z."/>
            <person name="Xiao L."/>
            <person name="Anderson O.D."/>
            <person name="Ouyang S."/>
            <person name="Liang Y."/>
            <person name="Zimin A.V."/>
            <person name="Pertea G."/>
            <person name="Qi P."/>
            <person name="Bennetzen J.L."/>
            <person name="Dai X."/>
            <person name="Dawson M.W."/>
            <person name="Muller H.G."/>
            <person name="Kugler K."/>
            <person name="Rivarola-Duarte L."/>
            <person name="Spannagl M."/>
            <person name="Mayer K.F.X."/>
            <person name="Lu F.H."/>
            <person name="Bevan M.W."/>
            <person name="Leroy P."/>
            <person name="Li P."/>
            <person name="You F.M."/>
            <person name="Sun Q."/>
            <person name="Liu Z."/>
            <person name="Lyons E."/>
            <person name="Wicker T."/>
            <person name="Salzberg S.L."/>
            <person name="Devos K.M."/>
            <person name="Dvorak J."/>
        </authorList>
    </citation>
    <scope>NUCLEOTIDE SEQUENCE [LARGE SCALE GENOMIC DNA]</scope>
    <source>
        <strain evidence="6">cv. AL8/78</strain>
    </source>
</reference>
<proteinExistence type="inferred from homology"/>
<dbReference type="PRINTS" id="PR00081">
    <property type="entry name" value="GDHRDH"/>
</dbReference>
<feature type="compositionally biased region" description="Basic residues" evidence="5">
    <location>
        <begin position="253"/>
        <end position="262"/>
    </location>
</feature>
<protein>
    <recommendedName>
        <fullName evidence="8">(+)-neomenthol dehydrogenase</fullName>
    </recommendedName>
</protein>
<evidence type="ECO:0000256" key="3">
    <source>
        <dbReference type="ARBA" id="ARBA00023002"/>
    </source>
</evidence>
<feature type="region of interest" description="Disordered" evidence="5">
    <location>
        <begin position="253"/>
        <end position="294"/>
    </location>
</feature>
<reference evidence="6" key="4">
    <citation type="submission" date="2019-03" db="UniProtKB">
        <authorList>
            <consortium name="EnsemblPlants"/>
        </authorList>
    </citation>
    <scope>IDENTIFICATION</scope>
</reference>
<reference evidence="6" key="5">
    <citation type="journal article" date="2021" name="G3 (Bethesda)">
        <title>Aegilops tauschii genome assembly Aet v5.0 features greater sequence contiguity and improved annotation.</title>
        <authorList>
            <person name="Wang L."/>
            <person name="Zhu T."/>
            <person name="Rodriguez J.C."/>
            <person name="Deal K.R."/>
            <person name="Dubcovsky J."/>
            <person name="McGuire P.E."/>
            <person name="Lux T."/>
            <person name="Spannagl M."/>
            <person name="Mayer K.F.X."/>
            <person name="Baldrich P."/>
            <person name="Meyers B.C."/>
            <person name="Huo N."/>
            <person name="Gu Y.Q."/>
            <person name="Zhou H."/>
            <person name="Devos K.M."/>
            <person name="Bennetzen J.L."/>
            <person name="Unver T."/>
            <person name="Budak H."/>
            <person name="Gulick P.J."/>
            <person name="Galiba G."/>
            <person name="Kalapos B."/>
            <person name="Nelson D.R."/>
            <person name="Li P."/>
            <person name="You F.M."/>
            <person name="Luo M.C."/>
            <person name="Dvorak J."/>
        </authorList>
    </citation>
    <scope>NUCLEOTIDE SEQUENCE [LARGE SCALE GENOMIC DNA]</scope>
    <source>
        <strain evidence="6">cv. AL8/78</strain>
    </source>
</reference>
<keyword evidence="2" id="KW-0521">NADP</keyword>
<dbReference type="AlphaFoldDB" id="A0A452ZYH8"/>
<keyword evidence="7" id="KW-1185">Reference proteome</keyword>
<dbReference type="Gramene" id="AET1Gv20973200.7">
    <property type="protein sequence ID" value="AET1Gv20973200.7"/>
    <property type="gene ID" value="AET1Gv20973200"/>
</dbReference>
<reference evidence="7" key="2">
    <citation type="journal article" date="2017" name="Nat. Plants">
        <title>The Aegilops tauschii genome reveals multiple impacts of transposons.</title>
        <authorList>
            <person name="Zhao G."/>
            <person name="Zou C."/>
            <person name="Li K."/>
            <person name="Wang K."/>
            <person name="Li T."/>
            <person name="Gao L."/>
            <person name="Zhang X."/>
            <person name="Wang H."/>
            <person name="Yang Z."/>
            <person name="Liu X."/>
            <person name="Jiang W."/>
            <person name="Mao L."/>
            <person name="Kong X."/>
            <person name="Jiao Y."/>
            <person name="Jia J."/>
        </authorList>
    </citation>
    <scope>NUCLEOTIDE SEQUENCE [LARGE SCALE GENOMIC DNA]</scope>
    <source>
        <strain evidence="7">cv. AL8/78</strain>
    </source>
</reference>
<evidence type="ECO:0008006" key="8">
    <source>
        <dbReference type="Google" id="ProtNLM"/>
    </source>
</evidence>
<dbReference type="STRING" id="200361.A0A452ZYH8"/>
<dbReference type="PANTHER" id="PTHR43490">
    <property type="entry name" value="(+)-NEOMENTHOL DEHYDROGENASE"/>
    <property type="match status" value="1"/>
</dbReference>
<feature type="region of interest" description="Disordered" evidence="5">
    <location>
        <begin position="309"/>
        <end position="371"/>
    </location>
</feature>
<dbReference type="Gene3D" id="3.40.50.720">
    <property type="entry name" value="NAD(P)-binding Rossmann-like Domain"/>
    <property type="match status" value="1"/>
</dbReference>
<evidence type="ECO:0000313" key="6">
    <source>
        <dbReference type="EnsemblPlants" id="AET1Gv20973200.7"/>
    </source>
</evidence>
<sequence length="371" mass="40375">IFSKRRGKVVHDEGVRHRLDQLQRSGAGASSLPTPSRSPPSVPGLEEATMEGSINGPSKKRVAVVTGGNRGMGLEICRQLAAHGLTVVLTARDEKRGAEAAEKLREEGLSDVVFHQLEISEPASAAHLAAFIKDKFGKLDILVNNAGVLGVTTDVGDPATLQETLAGKDGMERAEWLRQRTTQTTQDAEDCLRINYHGSKIVTEALLPLLRSSSDGRIVNVTSAWGLLRSHHTKQRLICCAFCKNAVFQRRRAPAGAGRRRQPHEAAARRDVEAVPRGPGQGQWRAGAPRVAGRPGVRRLHGVQGAGVRLHQGPRQGGGRRAAGQLRAPRLRPHRDERLHRRPHGRGGRRRRGCSCTGGEGGRHRRLLRPH</sequence>
<name>A0A452ZYH8_AEGTS</name>
<dbReference type="InterPro" id="IPR002347">
    <property type="entry name" value="SDR_fam"/>
</dbReference>
<dbReference type="PRINTS" id="PR00080">
    <property type="entry name" value="SDRFAMILY"/>
</dbReference>
<dbReference type="GO" id="GO:0016020">
    <property type="term" value="C:membrane"/>
    <property type="evidence" value="ECO:0007669"/>
    <property type="project" value="TreeGrafter"/>
</dbReference>
<organism evidence="6 7">
    <name type="scientific">Aegilops tauschii subsp. strangulata</name>
    <name type="common">Goatgrass</name>
    <dbReference type="NCBI Taxonomy" id="200361"/>
    <lineage>
        <taxon>Eukaryota</taxon>
        <taxon>Viridiplantae</taxon>
        <taxon>Streptophyta</taxon>
        <taxon>Embryophyta</taxon>
        <taxon>Tracheophyta</taxon>
        <taxon>Spermatophyta</taxon>
        <taxon>Magnoliopsida</taxon>
        <taxon>Liliopsida</taxon>
        <taxon>Poales</taxon>
        <taxon>Poaceae</taxon>
        <taxon>BOP clade</taxon>
        <taxon>Pooideae</taxon>
        <taxon>Triticodae</taxon>
        <taxon>Triticeae</taxon>
        <taxon>Triticinae</taxon>
        <taxon>Aegilops</taxon>
    </lineage>
</organism>
<evidence type="ECO:0000256" key="2">
    <source>
        <dbReference type="ARBA" id="ARBA00022857"/>
    </source>
</evidence>
<evidence type="ECO:0000256" key="1">
    <source>
        <dbReference type="ARBA" id="ARBA00006484"/>
    </source>
</evidence>
<reference evidence="7" key="1">
    <citation type="journal article" date="2014" name="Science">
        <title>Ancient hybridizations among the ancestral genomes of bread wheat.</title>
        <authorList>
            <consortium name="International Wheat Genome Sequencing Consortium,"/>
            <person name="Marcussen T."/>
            <person name="Sandve S.R."/>
            <person name="Heier L."/>
            <person name="Spannagl M."/>
            <person name="Pfeifer M."/>
            <person name="Jakobsen K.S."/>
            <person name="Wulff B.B."/>
            <person name="Steuernagel B."/>
            <person name="Mayer K.F."/>
            <person name="Olsen O.A."/>
        </authorList>
    </citation>
    <scope>NUCLEOTIDE SEQUENCE [LARGE SCALE GENOMIC DNA]</scope>
    <source>
        <strain evidence="7">cv. AL8/78</strain>
    </source>
</reference>
<dbReference type="GO" id="GO:0016491">
    <property type="term" value="F:oxidoreductase activity"/>
    <property type="evidence" value="ECO:0007669"/>
    <property type="project" value="UniProtKB-KW"/>
</dbReference>
<dbReference type="Pfam" id="PF00106">
    <property type="entry name" value="adh_short"/>
    <property type="match status" value="1"/>
</dbReference>
<dbReference type="PANTHER" id="PTHR43490:SF62">
    <property type="entry name" value="(+)-NEOMENTHOL DEHYDROGENASE"/>
    <property type="match status" value="1"/>
</dbReference>
<feature type="region of interest" description="Disordered" evidence="5">
    <location>
        <begin position="21"/>
        <end position="56"/>
    </location>
</feature>
<keyword evidence="3" id="KW-0560">Oxidoreductase</keyword>
<comment type="similarity">
    <text evidence="1 4">Belongs to the short-chain dehydrogenases/reductases (SDR) family.</text>
</comment>